<feature type="compositionally biased region" description="Polar residues" evidence="1">
    <location>
        <begin position="517"/>
        <end position="535"/>
    </location>
</feature>
<keyword evidence="3" id="KW-1185">Reference proteome</keyword>
<feature type="compositionally biased region" description="Basic and acidic residues" evidence="1">
    <location>
        <begin position="553"/>
        <end position="563"/>
    </location>
</feature>
<dbReference type="AlphaFoldDB" id="A0A077ZM92"/>
<feature type="compositionally biased region" description="Basic residues" evidence="1">
    <location>
        <begin position="981"/>
        <end position="999"/>
    </location>
</feature>
<proteinExistence type="predicted"/>
<feature type="compositionally biased region" description="Basic and acidic residues" evidence="1">
    <location>
        <begin position="942"/>
        <end position="960"/>
    </location>
</feature>
<name>A0A077ZM92_STYLE</name>
<evidence type="ECO:0000313" key="2">
    <source>
        <dbReference type="EMBL" id="CDW71107.1"/>
    </source>
</evidence>
<feature type="compositionally biased region" description="Polar residues" evidence="1">
    <location>
        <begin position="833"/>
        <end position="858"/>
    </location>
</feature>
<organism evidence="2 3">
    <name type="scientific">Stylonychia lemnae</name>
    <name type="common">Ciliate</name>
    <dbReference type="NCBI Taxonomy" id="5949"/>
    <lineage>
        <taxon>Eukaryota</taxon>
        <taxon>Sar</taxon>
        <taxon>Alveolata</taxon>
        <taxon>Ciliophora</taxon>
        <taxon>Intramacronucleata</taxon>
        <taxon>Spirotrichea</taxon>
        <taxon>Stichotrichia</taxon>
        <taxon>Sporadotrichida</taxon>
        <taxon>Oxytrichidae</taxon>
        <taxon>Stylonychinae</taxon>
        <taxon>Stylonychia</taxon>
    </lineage>
</organism>
<feature type="compositionally biased region" description="Polar residues" evidence="1">
    <location>
        <begin position="961"/>
        <end position="980"/>
    </location>
</feature>
<evidence type="ECO:0000313" key="3">
    <source>
        <dbReference type="Proteomes" id="UP000039865"/>
    </source>
</evidence>
<reference evidence="2 3" key="1">
    <citation type="submission" date="2014-06" db="EMBL/GenBank/DDBJ databases">
        <authorList>
            <person name="Swart Estienne"/>
        </authorList>
    </citation>
    <scope>NUCLEOTIDE SEQUENCE [LARGE SCALE GENOMIC DNA]</scope>
    <source>
        <strain evidence="2 3">130c</strain>
    </source>
</reference>
<accession>A0A077ZM92</accession>
<evidence type="ECO:0000256" key="1">
    <source>
        <dbReference type="SAM" id="MobiDB-lite"/>
    </source>
</evidence>
<feature type="region of interest" description="Disordered" evidence="1">
    <location>
        <begin position="517"/>
        <end position="563"/>
    </location>
</feature>
<feature type="region of interest" description="Disordered" evidence="1">
    <location>
        <begin position="935"/>
        <end position="1032"/>
    </location>
</feature>
<dbReference type="InParanoid" id="A0A077ZM92"/>
<feature type="compositionally biased region" description="Basic and acidic residues" evidence="1">
    <location>
        <begin position="1000"/>
        <end position="1012"/>
    </location>
</feature>
<feature type="region of interest" description="Disordered" evidence="1">
    <location>
        <begin position="831"/>
        <end position="858"/>
    </location>
</feature>
<dbReference type="EMBL" id="CCKQ01000043">
    <property type="protein sequence ID" value="CDW71107.1"/>
    <property type="molecule type" value="Genomic_DNA"/>
</dbReference>
<dbReference type="Proteomes" id="UP000039865">
    <property type="component" value="Unassembled WGS sequence"/>
</dbReference>
<protein>
    <submittedName>
        <fullName evidence="2">Uncharacterized protein</fullName>
    </submittedName>
</protein>
<gene>
    <name evidence="2" type="primary">Contig10664.g11385</name>
    <name evidence="2" type="ORF">STYLEM_46</name>
</gene>
<sequence length="1032" mass="119006">MDKILQQLKQLKQEQQELKTLKTLECKEQLKYIQNCKTLLQVHKQKKTDHVTENMIQINETLRAITTDVQGFKSIRQKLFIKASQDKDPQNKLYLYLFHLFESLVCNINTLVIKQTQQILNQCPQEVIGKLRDIQNSINNDSMINLSNVEGFFQENFKQMVKSQRQIEQVVETLIKDSDIQQRKFEKQKSAFESFLKELQHQQVNQSVDNSFEVRWSLQELENIVYDFLHFNALPLEFQKNKLSHFQDVQKDDILKVLNAEQLSTNCSKDEVLPDMIRDYILHDRGNSLFLGDSFANLPSPVNESQTIKQLFKPKDDKDDDQKFKDKQLKDKDENVKIKIEGKDLNDSEESKSVVDINVDDIDKVVFNNNQEQIKRAQAAYKEEDSYVNPADVTYSMDLGYKIIDNLESLSQTVIHQEFIMKPVQNNKKISEEAEQMRNFSSQLDRDTIKINQSDIQIKEGQLHQANKFNYHSVVEGEGDYKGKRAQEYNPYVPVNRNFINKNLSINILDQHSSMISNSDESNQSSKNIAINQRSTDSEPVKPKGINYSRNTQELERSRSDTDERLSIQQNLVNRFLQEMSQNSHSSSIRIDRTNKTSLKNIERELQLQQQNIQRQEEISKLDISYEDEHSSCKDTIKMSQQREFSFFRDGSRKDAASNNTNTSRYEPKQFINQQLSNVQDTVTRIQGLNTSQNAGYNNPQILKAQKQNPFKIDSVTVTESSKINSNQSVEQSAYQNNISTDIPQIKLSNHKNKFAKRSISPINYVGKSMQDKSVIDSQDNMNRCVSQKAIGNKQSSERLPYQTHNVPQSIKNSHSNYDVSTMDGGNGMLTPSIGTQNNHNSQYNSVQQLSKDPSKKSIASLQQRYKFAAQNQSVQKSNYLRGFEDKLDVQPNLRNIDALKMILSKQEGQLSGRNYISVPANNSQQNDFQNKLSYRGGIKGQQEKKCTPITERNDYKTRESNSNQISSGSAGQNSINYSKNMKRKGTKDGRKKSKKSRSKVRDRDQSQKKNQNEAINMSALPSITRNLGYQL</sequence>
<feature type="compositionally biased region" description="Polar residues" evidence="1">
    <location>
        <begin position="1013"/>
        <end position="1032"/>
    </location>
</feature>